<sequence length="109" mass="11289">MASPRTVAIAFVLLVLVAASSPSSVAGARMMPADDDDRQGRVTGDGETAVPESTTGTSSSSLQEALVQRPPLPLPKSMPMSPPTMKTKAVFQRRSSRMLGSVPSPGVGH</sequence>
<proteinExistence type="predicted"/>
<name>A0ACD5VZB8_AVESA</name>
<protein>
    <submittedName>
        <fullName evidence="1">Uncharacterized protein</fullName>
    </submittedName>
</protein>
<reference evidence="1" key="1">
    <citation type="submission" date="2021-05" db="EMBL/GenBank/DDBJ databases">
        <authorList>
            <person name="Scholz U."/>
            <person name="Mascher M."/>
            <person name="Fiebig A."/>
        </authorList>
    </citation>
    <scope>NUCLEOTIDE SEQUENCE [LARGE SCALE GENOMIC DNA]</scope>
</reference>
<organism evidence="1 2">
    <name type="scientific">Avena sativa</name>
    <name type="common">Oat</name>
    <dbReference type="NCBI Taxonomy" id="4498"/>
    <lineage>
        <taxon>Eukaryota</taxon>
        <taxon>Viridiplantae</taxon>
        <taxon>Streptophyta</taxon>
        <taxon>Embryophyta</taxon>
        <taxon>Tracheophyta</taxon>
        <taxon>Spermatophyta</taxon>
        <taxon>Magnoliopsida</taxon>
        <taxon>Liliopsida</taxon>
        <taxon>Poales</taxon>
        <taxon>Poaceae</taxon>
        <taxon>BOP clade</taxon>
        <taxon>Pooideae</taxon>
        <taxon>Poodae</taxon>
        <taxon>Poeae</taxon>
        <taxon>Poeae Chloroplast Group 1 (Aveneae type)</taxon>
        <taxon>Aveninae</taxon>
        <taxon>Avena</taxon>
    </lineage>
</organism>
<dbReference type="Proteomes" id="UP001732700">
    <property type="component" value="Chromosome 3D"/>
</dbReference>
<keyword evidence="2" id="KW-1185">Reference proteome</keyword>
<evidence type="ECO:0000313" key="2">
    <source>
        <dbReference type="Proteomes" id="UP001732700"/>
    </source>
</evidence>
<evidence type="ECO:0000313" key="1">
    <source>
        <dbReference type="EnsemblPlants" id="AVESA.00010b.r2.3DG0521180.1.CDS.1"/>
    </source>
</evidence>
<dbReference type="EnsemblPlants" id="AVESA.00010b.r2.3DG0521180.1">
    <property type="protein sequence ID" value="AVESA.00010b.r2.3DG0521180.1.CDS.1"/>
    <property type="gene ID" value="AVESA.00010b.r2.3DG0521180"/>
</dbReference>
<reference evidence="1" key="2">
    <citation type="submission" date="2025-09" db="UniProtKB">
        <authorList>
            <consortium name="EnsemblPlants"/>
        </authorList>
    </citation>
    <scope>IDENTIFICATION</scope>
</reference>
<accession>A0ACD5VZB8</accession>